<name>A0A348AI61_9FIRM</name>
<dbReference type="KEGG" id="mana:MAMMFC1_01420"/>
<proteinExistence type="predicted"/>
<dbReference type="EMBL" id="AP018449">
    <property type="protein sequence ID" value="BBB90759.1"/>
    <property type="molecule type" value="Genomic_DNA"/>
</dbReference>
<reference evidence="1 2" key="1">
    <citation type="journal article" date="2018" name="Int. J. Syst. Evol. Microbiol.">
        <title>Methylomusa anaerophila gen. nov., sp. nov., an anaerobic methanol-utilizing bacterium isolated from a microbial fuel cell.</title>
        <authorList>
            <person name="Amano N."/>
            <person name="Yamamuro A."/>
            <person name="Miyahara M."/>
            <person name="Kouzuma A."/>
            <person name="Abe T."/>
            <person name="Watanabe K."/>
        </authorList>
    </citation>
    <scope>NUCLEOTIDE SEQUENCE [LARGE SCALE GENOMIC DNA]</scope>
    <source>
        <strain evidence="1 2">MMFC1</strain>
    </source>
</reference>
<dbReference type="Proteomes" id="UP000276437">
    <property type="component" value="Chromosome"/>
</dbReference>
<sequence length="57" mass="6184">MASPIGLHKKILTGGNGAWEIGSGQLRMVIKNPGRNYHEKNCKNKADNGIFAPHVLT</sequence>
<protein>
    <submittedName>
        <fullName evidence="1">Uncharacterized protein</fullName>
    </submittedName>
</protein>
<organism evidence="1 2">
    <name type="scientific">Methylomusa anaerophila</name>
    <dbReference type="NCBI Taxonomy" id="1930071"/>
    <lineage>
        <taxon>Bacteria</taxon>
        <taxon>Bacillati</taxon>
        <taxon>Bacillota</taxon>
        <taxon>Negativicutes</taxon>
        <taxon>Selenomonadales</taxon>
        <taxon>Sporomusaceae</taxon>
        <taxon>Methylomusa</taxon>
    </lineage>
</organism>
<dbReference type="AlphaFoldDB" id="A0A348AI61"/>
<evidence type="ECO:0000313" key="1">
    <source>
        <dbReference type="EMBL" id="BBB90759.1"/>
    </source>
</evidence>
<evidence type="ECO:0000313" key="2">
    <source>
        <dbReference type="Proteomes" id="UP000276437"/>
    </source>
</evidence>
<keyword evidence="2" id="KW-1185">Reference proteome</keyword>
<gene>
    <name evidence="1" type="ORF">MAMMFC1_01420</name>
</gene>
<accession>A0A348AI61</accession>